<protein>
    <submittedName>
        <fullName evidence="1">Uncharacterized protein</fullName>
    </submittedName>
</protein>
<keyword evidence="2" id="KW-1185">Reference proteome</keyword>
<evidence type="ECO:0000313" key="2">
    <source>
        <dbReference type="Proteomes" id="UP000315783"/>
    </source>
</evidence>
<sequence length="128" mass="13700">MLLSSGRVSGGLLVGVRVCPGSSVVIVPWGAPPRAWWLHYEGEGCPLHTNGWSVLLGGCYLAALAGRSAGRESLLAVTARSVCRVIRGPKPSRHREADCTVENVAMRWQNDSRCCDDGIDTAATVKLR</sequence>
<gene>
    <name evidence="1" type="ORF">IF1G_10427</name>
</gene>
<evidence type="ECO:0000313" key="1">
    <source>
        <dbReference type="EMBL" id="TQV90906.1"/>
    </source>
</evidence>
<name>A0A545UN61_9HYPO</name>
<dbReference type="Proteomes" id="UP000315783">
    <property type="component" value="Unassembled WGS sequence"/>
</dbReference>
<reference evidence="1 2" key="1">
    <citation type="journal article" date="2019" name="Appl. Microbiol. Biotechnol.">
        <title>Genome sequence of Isaria javanica and comparative genome analysis insights into family S53 peptidase evolution in fungal entomopathogens.</title>
        <authorList>
            <person name="Lin R."/>
            <person name="Zhang X."/>
            <person name="Xin B."/>
            <person name="Zou M."/>
            <person name="Gao Y."/>
            <person name="Qin F."/>
            <person name="Hu Q."/>
            <person name="Xie B."/>
            <person name="Cheng X."/>
        </authorList>
    </citation>
    <scope>NUCLEOTIDE SEQUENCE [LARGE SCALE GENOMIC DNA]</scope>
    <source>
        <strain evidence="1 2">IJ1G</strain>
    </source>
</reference>
<comment type="caution">
    <text evidence="1">The sequence shown here is derived from an EMBL/GenBank/DDBJ whole genome shotgun (WGS) entry which is preliminary data.</text>
</comment>
<organism evidence="1 2">
    <name type="scientific">Cordyceps javanica</name>
    <dbReference type="NCBI Taxonomy" id="43265"/>
    <lineage>
        <taxon>Eukaryota</taxon>
        <taxon>Fungi</taxon>
        <taxon>Dikarya</taxon>
        <taxon>Ascomycota</taxon>
        <taxon>Pezizomycotina</taxon>
        <taxon>Sordariomycetes</taxon>
        <taxon>Hypocreomycetidae</taxon>
        <taxon>Hypocreales</taxon>
        <taxon>Cordycipitaceae</taxon>
        <taxon>Cordyceps</taxon>
    </lineage>
</organism>
<accession>A0A545UN61</accession>
<dbReference type="EMBL" id="SPUK01000022">
    <property type="protein sequence ID" value="TQV90906.1"/>
    <property type="molecule type" value="Genomic_DNA"/>
</dbReference>
<dbReference type="AlphaFoldDB" id="A0A545UN61"/>
<proteinExistence type="predicted"/>